<dbReference type="InterPro" id="IPR025164">
    <property type="entry name" value="Toastrack_DUF4097"/>
</dbReference>
<feature type="compositionally biased region" description="Basic and acidic residues" evidence="1">
    <location>
        <begin position="71"/>
        <end position="85"/>
    </location>
</feature>
<feature type="chain" id="PRO_5004162972" description="DUF4097 domain-containing protein" evidence="2">
    <location>
        <begin position="21"/>
        <end position="271"/>
    </location>
</feature>
<dbReference type="InParanoid" id="Q01Z56"/>
<feature type="domain" description="DUF4097" evidence="3">
    <location>
        <begin position="41"/>
        <end position="220"/>
    </location>
</feature>
<dbReference type="Pfam" id="PF13349">
    <property type="entry name" value="DUF4097"/>
    <property type="match status" value="1"/>
</dbReference>
<feature type="region of interest" description="Disordered" evidence="1">
    <location>
        <begin position="63"/>
        <end position="85"/>
    </location>
</feature>
<gene>
    <name evidence="4" type="ordered locus">Acid_4095</name>
</gene>
<evidence type="ECO:0000256" key="2">
    <source>
        <dbReference type="SAM" id="SignalP"/>
    </source>
</evidence>
<sequence precursor="true">MKTYWALMGITLAVCSTGIAQEPGNERVVVPVRNSTHPRKVDVNLMGGSITVKSYNGKEVIVESTGSGSRSRREPEDKRADGMRRLDLPDRGISVEEQDNVVTVRMQNARRGSSVTIMTPADTSLTLHTMGGDIEVDGVKGEIDANSMNGKITLNNVSGSVLAHSMNGGMKVVMDSVDAGKPLSFTTMNGTIDVTLPADFKGNAKIRTDHGEVYSDFDFKLGGGAMTQKNDTSDGKFKVAMDRTITGTINGGGTEATFKTYNGTIYIRKRK</sequence>
<protein>
    <recommendedName>
        <fullName evidence="3">DUF4097 domain-containing protein</fullName>
    </recommendedName>
</protein>
<name>Q01Z56_SOLUE</name>
<evidence type="ECO:0000256" key="1">
    <source>
        <dbReference type="SAM" id="MobiDB-lite"/>
    </source>
</evidence>
<reference evidence="4" key="1">
    <citation type="submission" date="2006-10" db="EMBL/GenBank/DDBJ databases">
        <title>Complete sequence of Solibacter usitatus Ellin6076.</title>
        <authorList>
            <consortium name="US DOE Joint Genome Institute"/>
            <person name="Copeland A."/>
            <person name="Lucas S."/>
            <person name="Lapidus A."/>
            <person name="Barry K."/>
            <person name="Detter J.C."/>
            <person name="Glavina del Rio T."/>
            <person name="Hammon N."/>
            <person name="Israni S."/>
            <person name="Dalin E."/>
            <person name="Tice H."/>
            <person name="Pitluck S."/>
            <person name="Thompson L.S."/>
            <person name="Brettin T."/>
            <person name="Bruce D."/>
            <person name="Han C."/>
            <person name="Tapia R."/>
            <person name="Gilna P."/>
            <person name="Schmutz J."/>
            <person name="Larimer F."/>
            <person name="Land M."/>
            <person name="Hauser L."/>
            <person name="Kyrpides N."/>
            <person name="Mikhailova N."/>
            <person name="Janssen P.H."/>
            <person name="Kuske C.R."/>
            <person name="Richardson P."/>
        </authorList>
    </citation>
    <scope>NUCLEOTIDE SEQUENCE</scope>
    <source>
        <strain evidence="4">Ellin6076</strain>
    </source>
</reference>
<evidence type="ECO:0000313" key="4">
    <source>
        <dbReference type="EMBL" id="ABJ85059.1"/>
    </source>
</evidence>
<organism evidence="4">
    <name type="scientific">Solibacter usitatus (strain Ellin6076)</name>
    <dbReference type="NCBI Taxonomy" id="234267"/>
    <lineage>
        <taxon>Bacteria</taxon>
        <taxon>Pseudomonadati</taxon>
        <taxon>Acidobacteriota</taxon>
        <taxon>Terriglobia</taxon>
        <taxon>Bryobacterales</taxon>
        <taxon>Solibacteraceae</taxon>
        <taxon>Candidatus Solibacter</taxon>
    </lineage>
</organism>
<dbReference type="HOGENOM" id="CLU_086682_0_0_0"/>
<dbReference type="AlphaFoldDB" id="Q01Z56"/>
<dbReference type="OrthoDB" id="2240743at2"/>
<dbReference type="EMBL" id="CP000473">
    <property type="protein sequence ID" value="ABJ85059.1"/>
    <property type="molecule type" value="Genomic_DNA"/>
</dbReference>
<evidence type="ECO:0000259" key="3">
    <source>
        <dbReference type="Pfam" id="PF13349"/>
    </source>
</evidence>
<keyword evidence="2" id="KW-0732">Signal</keyword>
<proteinExistence type="predicted"/>
<accession>Q01Z56</accession>
<feature type="signal peptide" evidence="2">
    <location>
        <begin position="1"/>
        <end position="20"/>
    </location>
</feature>
<dbReference type="eggNOG" id="COG3595">
    <property type="taxonomic scope" value="Bacteria"/>
</dbReference>
<dbReference type="STRING" id="234267.Acid_4095"/>
<dbReference type="KEGG" id="sus:Acid_4095"/>